<dbReference type="KEGG" id="pnl:PNK_1054"/>
<organism evidence="1 2">
    <name type="scientific">Candidatus Protochlamydia naegleriophila</name>
    <dbReference type="NCBI Taxonomy" id="389348"/>
    <lineage>
        <taxon>Bacteria</taxon>
        <taxon>Pseudomonadati</taxon>
        <taxon>Chlamydiota</taxon>
        <taxon>Chlamydiia</taxon>
        <taxon>Parachlamydiales</taxon>
        <taxon>Parachlamydiaceae</taxon>
        <taxon>Candidatus Protochlamydia</taxon>
    </lineage>
</organism>
<name>A0A0U5JE59_9BACT</name>
<gene>
    <name evidence="1" type="ORF">PNK_1054</name>
</gene>
<evidence type="ECO:0000313" key="1">
    <source>
        <dbReference type="EMBL" id="CUI16671.1"/>
    </source>
</evidence>
<dbReference type="Proteomes" id="UP000069902">
    <property type="component" value="Chromosome cPNK"/>
</dbReference>
<evidence type="ECO:0000313" key="2">
    <source>
        <dbReference type="Proteomes" id="UP000069902"/>
    </source>
</evidence>
<dbReference type="PATRIC" id="fig|389348.3.peg.1162"/>
<keyword evidence="2" id="KW-1185">Reference proteome</keyword>
<proteinExistence type="predicted"/>
<dbReference type="AlphaFoldDB" id="A0A0U5JE59"/>
<dbReference type="InParanoid" id="A0A0U5JE59"/>
<protein>
    <submittedName>
        <fullName evidence="1">Uncharacterized protein</fullName>
    </submittedName>
</protein>
<dbReference type="EMBL" id="LN879502">
    <property type="protein sequence ID" value="CUI16671.1"/>
    <property type="molecule type" value="Genomic_DNA"/>
</dbReference>
<reference evidence="2" key="1">
    <citation type="submission" date="2015-09" db="EMBL/GenBank/DDBJ databases">
        <authorList>
            <person name="Bertelli C."/>
        </authorList>
    </citation>
    <scope>NUCLEOTIDE SEQUENCE [LARGE SCALE GENOMIC DNA]</scope>
    <source>
        <strain evidence="2">KNic</strain>
    </source>
</reference>
<accession>A0A0U5JE59</accession>
<sequence length="134" mass="14761">MSCHNNSCGTDHGSQASHGSESCCQKSSCSCSCSCCQKSSCDHGQKLLELANQAWMEALKDLMKEQIRANDHSLEDLAKIVCCANHERWHNKMAEQKAGMEYEQKLKNLLCSHEAQCQAKPSSSPGNNNKQGNK</sequence>